<dbReference type="Proteomes" id="UP000565579">
    <property type="component" value="Unassembled WGS sequence"/>
</dbReference>
<evidence type="ECO:0000313" key="1">
    <source>
        <dbReference type="EMBL" id="MBB6556624.1"/>
    </source>
</evidence>
<accession>A0A7X0P7S5</accession>
<comment type="caution">
    <text evidence="1">The sequence shown here is derived from an EMBL/GenBank/DDBJ whole genome shotgun (WGS) entry which is preliminary data.</text>
</comment>
<proteinExistence type="predicted"/>
<sequence length="229" mass="24319">MEADVLSRWRHRSMAAGWSLAEDWWTPEVEVVLKAVRGTCDLPQACWALGAARAGAGVGVAEGMNDLAALFAVTGAGGPPFAALRSFATGWAEHGFAPLGELHCEDPLTGLVTAAYLRTRLAQLYRGTARGTCLVAAEPPDPPEDLAERLAAALNLATALRRAFPGDETLALLGPVRVGAVTRMDGELSGKVARLRDSEILYGHRPRVRVRPLPKAYGQALALIRSMGS</sequence>
<evidence type="ECO:0000313" key="2">
    <source>
        <dbReference type="Proteomes" id="UP000565579"/>
    </source>
</evidence>
<organism evidence="1 2">
    <name type="scientific">Nonomuraea rubra</name>
    <dbReference type="NCBI Taxonomy" id="46180"/>
    <lineage>
        <taxon>Bacteria</taxon>
        <taxon>Bacillati</taxon>
        <taxon>Actinomycetota</taxon>
        <taxon>Actinomycetes</taxon>
        <taxon>Streptosporangiales</taxon>
        <taxon>Streptosporangiaceae</taxon>
        <taxon>Nonomuraea</taxon>
    </lineage>
</organism>
<dbReference type="RefSeq" id="WP_185111050.1">
    <property type="nucleotide sequence ID" value="NZ_JACHMI010000001.1"/>
</dbReference>
<dbReference type="EMBL" id="JACHMI010000001">
    <property type="protein sequence ID" value="MBB6556624.1"/>
    <property type="molecule type" value="Genomic_DNA"/>
</dbReference>
<protein>
    <recommendedName>
        <fullName evidence="3">GGDEF domain-containing protein</fullName>
    </recommendedName>
</protein>
<evidence type="ECO:0008006" key="3">
    <source>
        <dbReference type="Google" id="ProtNLM"/>
    </source>
</evidence>
<name>A0A7X0P7S5_9ACTN</name>
<reference evidence="1 2" key="1">
    <citation type="submission" date="2020-08" db="EMBL/GenBank/DDBJ databases">
        <title>Sequencing the genomes of 1000 actinobacteria strains.</title>
        <authorList>
            <person name="Klenk H.-P."/>
        </authorList>
    </citation>
    <scope>NUCLEOTIDE SEQUENCE [LARGE SCALE GENOMIC DNA]</scope>
    <source>
        <strain evidence="1 2">DSM 43768</strain>
    </source>
</reference>
<keyword evidence="2" id="KW-1185">Reference proteome</keyword>
<gene>
    <name evidence="1" type="ORF">HD593_011419</name>
</gene>
<dbReference type="AlphaFoldDB" id="A0A7X0P7S5"/>